<accession>A0ABX7MIJ4</accession>
<sequence>MSNATKEPSIVDLFFQALSFSDYFFIALFFLLLWWVIEVHKSDYSKDKAIKFKLASFLAVIVLLINVANIYSVINNSPTTIGKTHNSFGDM</sequence>
<evidence type="ECO:0000313" key="2">
    <source>
        <dbReference type="EMBL" id="QSI91677.1"/>
    </source>
</evidence>
<gene>
    <name evidence="2" type="ORF">JGC47_16825</name>
</gene>
<keyword evidence="3" id="KW-1185">Reference proteome</keyword>
<dbReference type="EMBL" id="CP066796">
    <property type="protein sequence ID" value="QSI91677.1"/>
    <property type="molecule type" value="Genomic_DNA"/>
</dbReference>
<evidence type="ECO:0000313" key="3">
    <source>
        <dbReference type="Proteomes" id="UP000662840"/>
    </source>
</evidence>
<feature type="transmembrane region" description="Helical" evidence="1">
    <location>
        <begin position="20"/>
        <end position="40"/>
    </location>
</feature>
<dbReference type="GeneID" id="97607688"/>
<keyword evidence="1" id="KW-0472">Membrane</keyword>
<keyword evidence="1" id="KW-1133">Transmembrane helix</keyword>
<evidence type="ECO:0000256" key="1">
    <source>
        <dbReference type="SAM" id="Phobius"/>
    </source>
</evidence>
<protein>
    <submittedName>
        <fullName evidence="2">Uncharacterized protein</fullName>
    </submittedName>
</protein>
<keyword evidence="1" id="KW-0812">Transmembrane</keyword>
<reference evidence="2 3" key="1">
    <citation type="submission" date="2020-12" db="EMBL/GenBank/DDBJ databases">
        <title>Genome sequence of Erwinia amylovora ATCC15580, a type strain.</title>
        <authorList>
            <person name="Kang I.-J."/>
            <person name="Roh E."/>
        </authorList>
    </citation>
    <scope>NUCLEOTIDE SEQUENCE [LARGE SCALE GENOMIC DNA]</scope>
    <source>
        <strain evidence="2 3">ATCC 15580</strain>
    </source>
</reference>
<feature type="transmembrane region" description="Helical" evidence="1">
    <location>
        <begin position="52"/>
        <end position="74"/>
    </location>
</feature>
<dbReference type="RefSeq" id="WP_024015126.1">
    <property type="nucleotide sequence ID" value="NZ_CP024970.1"/>
</dbReference>
<dbReference type="Proteomes" id="UP000662840">
    <property type="component" value="Chromosome"/>
</dbReference>
<name>A0ABX7MIJ4_ERWAM</name>
<organism evidence="2 3">
    <name type="scientific">Erwinia amylovora</name>
    <name type="common">Fire blight bacteria</name>
    <dbReference type="NCBI Taxonomy" id="552"/>
    <lineage>
        <taxon>Bacteria</taxon>
        <taxon>Pseudomonadati</taxon>
        <taxon>Pseudomonadota</taxon>
        <taxon>Gammaproteobacteria</taxon>
        <taxon>Enterobacterales</taxon>
        <taxon>Erwiniaceae</taxon>
        <taxon>Erwinia</taxon>
    </lineage>
</organism>
<proteinExistence type="predicted"/>